<evidence type="ECO:0000313" key="3">
    <source>
        <dbReference type="Proteomes" id="UP000790580"/>
    </source>
</evidence>
<dbReference type="Proteomes" id="UP000790580">
    <property type="component" value="Unassembled WGS sequence"/>
</dbReference>
<accession>A0ABS6JUE6</accession>
<dbReference type="InterPro" id="IPR001448">
    <property type="entry name" value="SASP_alpha/beta-type"/>
</dbReference>
<dbReference type="RefSeq" id="WP_088076432.1">
    <property type="nucleotide sequence ID" value="NZ_JAHQCR010000050.1"/>
</dbReference>
<keyword evidence="3" id="KW-1185">Reference proteome</keyword>
<comment type="function">
    <text evidence="1">SASP are bound to spore DNA. They are double-stranded DNA-binding proteins that cause DNA to change to an a-like conformation. They protect the DNA backbone from chemical and enzymatic cleavage and are thus involved in dormant spore's high resistance to UV light.</text>
</comment>
<dbReference type="InterPro" id="IPR038300">
    <property type="entry name" value="SASP_sf_alpha/beta"/>
</dbReference>
<proteinExistence type="predicted"/>
<name>A0ABS6JUE6_9BACI</name>
<comment type="caution">
    <text evidence="2">The sequence shown here is derived from an EMBL/GenBank/DDBJ whole genome shotgun (WGS) entry which is preliminary data.</text>
</comment>
<evidence type="ECO:0000313" key="2">
    <source>
        <dbReference type="EMBL" id="MBU9722195.1"/>
    </source>
</evidence>
<dbReference type="Gene3D" id="6.10.10.80">
    <property type="entry name" value="Small, acid-soluble spore protein, alpha/beta type-like"/>
    <property type="match status" value="1"/>
</dbReference>
<evidence type="ECO:0000256" key="1">
    <source>
        <dbReference type="ARBA" id="ARBA00003863"/>
    </source>
</evidence>
<dbReference type="PANTHER" id="PTHR36107">
    <property type="entry name" value="SMALL, ACID-SOLUBLE SPORE PROTEIN A"/>
    <property type="match status" value="1"/>
</dbReference>
<dbReference type="PANTHER" id="PTHR36107:SF1">
    <property type="entry name" value="SMALL, ACID-SOLUBLE SPORE PROTEIN A"/>
    <property type="match status" value="1"/>
</dbReference>
<sequence length="84" mass="9282">MGRRNRILVPEAREGLDRLKAQLIGANNPNNAKYEVANEQNIPMNRGYNGNMKGKDAGKIGGSIGGNMVRELVKMAEQQMLNKK</sequence>
<dbReference type="InterPro" id="IPR050847">
    <property type="entry name" value="SASP_DNA-binding"/>
</dbReference>
<dbReference type="EMBL" id="JAHQCR010000050">
    <property type="protein sequence ID" value="MBU9722195.1"/>
    <property type="molecule type" value="Genomic_DNA"/>
</dbReference>
<protein>
    <submittedName>
        <fullName evidence="2">Alpha/beta-type small acid-soluble spore protein</fullName>
    </submittedName>
</protein>
<gene>
    <name evidence="2" type="ORF">KS407_12185</name>
</gene>
<organism evidence="2 3">
    <name type="scientific">Evansella alkalicola</name>
    <dbReference type="NCBI Taxonomy" id="745819"/>
    <lineage>
        <taxon>Bacteria</taxon>
        <taxon>Bacillati</taxon>
        <taxon>Bacillota</taxon>
        <taxon>Bacilli</taxon>
        <taxon>Bacillales</taxon>
        <taxon>Bacillaceae</taxon>
        <taxon>Evansella</taxon>
    </lineage>
</organism>
<reference evidence="2 3" key="1">
    <citation type="submission" date="2021-06" db="EMBL/GenBank/DDBJ databases">
        <title>Bacillus sp. RD4P76, an endophyte from a halophyte.</title>
        <authorList>
            <person name="Sun J.-Q."/>
        </authorList>
    </citation>
    <scope>NUCLEOTIDE SEQUENCE [LARGE SCALE GENOMIC DNA]</scope>
    <source>
        <strain evidence="2 3">JCM 17098</strain>
    </source>
</reference>
<dbReference type="Pfam" id="PF00269">
    <property type="entry name" value="SASP"/>
    <property type="match status" value="1"/>
</dbReference>